<dbReference type="Proteomes" id="UP000178602">
    <property type="component" value="Unassembled WGS sequence"/>
</dbReference>
<organism evidence="1 2">
    <name type="scientific">candidate division WOR-1 bacterium RIFOXYC12_FULL_54_18</name>
    <dbReference type="NCBI Taxonomy" id="1802584"/>
    <lineage>
        <taxon>Bacteria</taxon>
        <taxon>Bacillati</taxon>
        <taxon>Saganbacteria</taxon>
    </lineage>
</organism>
<dbReference type="InterPro" id="IPR043519">
    <property type="entry name" value="NT_sf"/>
</dbReference>
<evidence type="ECO:0008006" key="3">
    <source>
        <dbReference type="Google" id="ProtNLM"/>
    </source>
</evidence>
<evidence type="ECO:0000313" key="2">
    <source>
        <dbReference type="Proteomes" id="UP000178602"/>
    </source>
</evidence>
<accession>A0A1F4T832</accession>
<sequence>MTGKPSEESDIDMVLVSDKFKGTKFIYRMSDFLKKFDFPKHIDALCYTLEEFEQKKNEIGIINEAIEKGERVI</sequence>
<evidence type="ECO:0000313" key="1">
    <source>
        <dbReference type="EMBL" id="OGC28922.1"/>
    </source>
</evidence>
<proteinExistence type="predicted"/>
<dbReference type="SUPFAM" id="SSF81301">
    <property type="entry name" value="Nucleotidyltransferase"/>
    <property type="match status" value="1"/>
</dbReference>
<protein>
    <recommendedName>
        <fullName evidence="3">Polymerase nucleotidyl transferase domain-containing protein</fullName>
    </recommendedName>
</protein>
<reference evidence="1 2" key="1">
    <citation type="journal article" date="2016" name="Nat. Commun.">
        <title>Thousands of microbial genomes shed light on interconnected biogeochemical processes in an aquifer system.</title>
        <authorList>
            <person name="Anantharaman K."/>
            <person name="Brown C.T."/>
            <person name="Hug L.A."/>
            <person name="Sharon I."/>
            <person name="Castelle C.J."/>
            <person name="Probst A.J."/>
            <person name="Thomas B.C."/>
            <person name="Singh A."/>
            <person name="Wilkins M.J."/>
            <person name="Karaoz U."/>
            <person name="Brodie E.L."/>
            <person name="Williams K.H."/>
            <person name="Hubbard S.S."/>
            <person name="Banfield J.F."/>
        </authorList>
    </citation>
    <scope>NUCLEOTIDE SEQUENCE [LARGE SCALE GENOMIC DNA]</scope>
</reference>
<dbReference type="AlphaFoldDB" id="A0A1F4T832"/>
<dbReference type="Gene3D" id="3.30.460.10">
    <property type="entry name" value="Beta Polymerase, domain 2"/>
    <property type="match status" value="1"/>
</dbReference>
<comment type="caution">
    <text evidence="1">The sequence shown here is derived from an EMBL/GenBank/DDBJ whole genome shotgun (WGS) entry which is preliminary data.</text>
</comment>
<dbReference type="EMBL" id="MEUG01000001">
    <property type="protein sequence ID" value="OGC28922.1"/>
    <property type="molecule type" value="Genomic_DNA"/>
</dbReference>
<name>A0A1F4T832_UNCSA</name>
<gene>
    <name evidence="1" type="ORF">A3K49_05250</name>
</gene>